<proteinExistence type="inferred from homology"/>
<organism evidence="9 10">
    <name type="scientific">Halothermothrix orenii (strain H 168 / OCM 544 / DSM 9562)</name>
    <dbReference type="NCBI Taxonomy" id="373903"/>
    <lineage>
        <taxon>Bacteria</taxon>
        <taxon>Bacillati</taxon>
        <taxon>Bacillota</taxon>
        <taxon>Clostridia</taxon>
        <taxon>Halanaerobiales</taxon>
        <taxon>Halothermotrichaceae</taxon>
        <taxon>Halothermothrix</taxon>
    </lineage>
</organism>
<dbReference type="InterPro" id="IPR050809">
    <property type="entry name" value="UgpAE/MalFG_permease"/>
</dbReference>
<dbReference type="eggNOG" id="COG1175">
    <property type="taxonomic scope" value="Bacteria"/>
</dbReference>
<reference evidence="9 10" key="1">
    <citation type="journal article" date="2009" name="PLoS ONE">
        <title>Genome analysis of the anaerobic thermohalophilic bacterium Halothermothrix orenii.</title>
        <authorList>
            <person name="Mavromatis K."/>
            <person name="Ivanova N."/>
            <person name="Anderson I."/>
            <person name="Lykidis A."/>
            <person name="Hooper S.D."/>
            <person name="Sun H."/>
            <person name="Kunin V."/>
            <person name="Lapidus A."/>
            <person name="Hugenholtz P."/>
            <person name="Patel B."/>
            <person name="Kyrpides N.C."/>
        </authorList>
    </citation>
    <scope>NUCLEOTIDE SEQUENCE [LARGE SCALE GENOMIC DNA]</scope>
    <source>
        <strain evidence="10">H 168 / OCM 544 / DSM 9562</strain>
    </source>
</reference>
<evidence type="ECO:0000313" key="10">
    <source>
        <dbReference type="Proteomes" id="UP000000719"/>
    </source>
</evidence>
<keyword evidence="3" id="KW-1003">Cell membrane</keyword>
<evidence type="ECO:0000259" key="8">
    <source>
        <dbReference type="PROSITE" id="PS50928"/>
    </source>
</evidence>
<comment type="subcellular location">
    <subcellularLocation>
        <location evidence="1 7">Cell membrane</location>
        <topology evidence="1 7">Multi-pass membrane protein</topology>
    </subcellularLocation>
</comment>
<keyword evidence="10" id="KW-1185">Reference proteome</keyword>
<dbReference type="Proteomes" id="UP000000719">
    <property type="component" value="Chromosome"/>
</dbReference>
<evidence type="ECO:0000256" key="3">
    <source>
        <dbReference type="ARBA" id="ARBA00022475"/>
    </source>
</evidence>
<dbReference type="EMBL" id="CP001098">
    <property type="protein sequence ID" value="ACL68800.1"/>
    <property type="molecule type" value="Genomic_DNA"/>
</dbReference>
<keyword evidence="6 7" id="KW-0472">Membrane</keyword>
<evidence type="ECO:0000256" key="6">
    <source>
        <dbReference type="ARBA" id="ARBA00023136"/>
    </source>
</evidence>
<dbReference type="Pfam" id="PF00528">
    <property type="entry name" value="BPD_transp_1"/>
    <property type="match status" value="1"/>
</dbReference>
<dbReference type="CDD" id="cd06261">
    <property type="entry name" value="TM_PBP2"/>
    <property type="match status" value="1"/>
</dbReference>
<evidence type="ECO:0000256" key="2">
    <source>
        <dbReference type="ARBA" id="ARBA00022448"/>
    </source>
</evidence>
<dbReference type="PANTHER" id="PTHR43227:SF8">
    <property type="entry name" value="DIACETYLCHITOBIOSE UPTAKE SYSTEM PERMEASE PROTEIN DASB"/>
    <property type="match status" value="1"/>
</dbReference>
<protein>
    <submittedName>
        <fullName evidence="9">Binding-protein-dependent transport systems inner membrane component</fullName>
    </submittedName>
</protein>
<dbReference type="PANTHER" id="PTHR43227">
    <property type="entry name" value="BLL4140 PROTEIN"/>
    <property type="match status" value="1"/>
</dbReference>
<gene>
    <name evidence="9" type="ordered locus">Hore_00390</name>
</gene>
<feature type="transmembrane region" description="Helical" evidence="7">
    <location>
        <begin position="108"/>
        <end position="128"/>
    </location>
</feature>
<evidence type="ECO:0000313" key="9">
    <source>
        <dbReference type="EMBL" id="ACL68800.1"/>
    </source>
</evidence>
<dbReference type="HOGENOM" id="CLU_016047_0_2_9"/>
<keyword evidence="5 7" id="KW-1133">Transmembrane helix</keyword>
<feature type="transmembrane region" description="Helical" evidence="7">
    <location>
        <begin position="148"/>
        <end position="165"/>
    </location>
</feature>
<keyword evidence="2 7" id="KW-0813">Transport</keyword>
<dbReference type="AlphaFoldDB" id="B8D046"/>
<sequence>MQKKWAYWKEKMAPYVLLAPFLFWFIIFFGYAFIRVVYFSFTKYNLFDPPTFVGFKNYLDLFREYLFGVAFRNTLMYSIIVTTVQTIFALILAVVMNQKIKGIRFFRAAYYMPSVTSSVVITLIFIWLFQRKGLINYLVTLYHSYGKMIGVFFLLLIAMQALLVFKEKRQGRPVKYLEPSYLVLSILFAAIVTYILRIMGYITVVDVKPVDIIWLNTREKVFGWLGPLSFARPLGAIMILNIWTTIPTFMLIYLAGLQDIPSSLYEAAEVDGANTWQKFRYVTIPQLRHITFLVVTLGLIGTLQVFDQIAIVGDQAPLESIVTLAYYVYRNTFPSSATPHAGMASAGAIVLALITLTLVLIRKKNIRRGERLIWPVLKRKKI</sequence>
<feature type="transmembrane region" description="Helical" evidence="7">
    <location>
        <begin position="341"/>
        <end position="361"/>
    </location>
</feature>
<feature type="transmembrane region" description="Helical" evidence="7">
    <location>
        <begin position="12"/>
        <end position="34"/>
    </location>
</feature>
<keyword evidence="4 7" id="KW-0812">Transmembrane</keyword>
<feature type="transmembrane region" description="Helical" evidence="7">
    <location>
        <begin position="181"/>
        <end position="202"/>
    </location>
</feature>
<feature type="transmembrane region" description="Helical" evidence="7">
    <location>
        <begin position="287"/>
        <end position="306"/>
    </location>
</feature>
<evidence type="ECO:0000256" key="5">
    <source>
        <dbReference type="ARBA" id="ARBA00022989"/>
    </source>
</evidence>
<name>B8D046_HALOH</name>
<evidence type="ECO:0000256" key="7">
    <source>
        <dbReference type="RuleBase" id="RU363032"/>
    </source>
</evidence>
<dbReference type="PROSITE" id="PS50928">
    <property type="entry name" value="ABC_TM1"/>
    <property type="match status" value="1"/>
</dbReference>
<dbReference type="KEGG" id="hor:Hore_00390"/>
<feature type="transmembrane region" description="Helical" evidence="7">
    <location>
        <begin position="234"/>
        <end position="255"/>
    </location>
</feature>
<dbReference type="SUPFAM" id="SSF161098">
    <property type="entry name" value="MetI-like"/>
    <property type="match status" value="1"/>
</dbReference>
<evidence type="ECO:0000256" key="4">
    <source>
        <dbReference type="ARBA" id="ARBA00022692"/>
    </source>
</evidence>
<dbReference type="Gene3D" id="1.10.3720.10">
    <property type="entry name" value="MetI-like"/>
    <property type="match status" value="1"/>
</dbReference>
<dbReference type="STRING" id="373903.Hore_00390"/>
<comment type="similarity">
    <text evidence="7">Belongs to the binding-protein-dependent transport system permease family.</text>
</comment>
<dbReference type="GO" id="GO:0005886">
    <property type="term" value="C:plasma membrane"/>
    <property type="evidence" value="ECO:0007669"/>
    <property type="project" value="UniProtKB-SubCell"/>
</dbReference>
<dbReference type="InterPro" id="IPR000515">
    <property type="entry name" value="MetI-like"/>
</dbReference>
<feature type="domain" description="ABC transmembrane type-1" evidence="8">
    <location>
        <begin position="71"/>
        <end position="362"/>
    </location>
</feature>
<accession>B8D046</accession>
<dbReference type="InterPro" id="IPR035906">
    <property type="entry name" value="MetI-like_sf"/>
</dbReference>
<dbReference type="GO" id="GO:0055085">
    <property type="term" value="P:transmembrane transport"/>
    <property type="evidence" value="ECO:0007669"/>
    <property type="project" value="InterPro"/>
</dbReference>
<evidence type="ECO:0000256" key="1">
    <source>
        <dbReference type="ARBA" id="ARBA00004651"/>
    </source>
</evidence>
<feature type="transmembrane region" description="Helical" evidence="7">
    <location>
        <begin position="75"/>
        <end position="96"/>
    </location>
</feature>